<dbReference type="EMBL" id="JAELXS010000005">
    <property type="protein sequence ID" value="MBJ6122075.1"/>
    <property type="molecule type" value="Genomic_DNA"/>
</dbReference>
<protein>
    <submittedName>
        <fullName evidence="1">Uncharacterized protein</fullName>
    </submittedName>
</protein>
<dbReference type="Proteomes" id="UP000640426">
    <property type="component" value="Unassembled WGS sequence"/>
</dbReference>
<evidence type="ECO:0000313" key="2">
    <source>
        <dbReference type="Proteomes" id="UP000640426"/>
    </source>
</evidence>
<accession>A0ABS0XQQ0</accession>
<gene>
    <name evidence="1" type="ORF">JAO74_09755</name>
</gene>
<reference evidence="2" key="1">
    <citation type="submission" date="2020-12" db="EMBL/GenBank/DDBJ databases">
        <title>Hymenobacter sp.</title>
        <authorList>
            <person name="Kim M.K."/>
        </authorList>
    </citation>
    <scope>NUCLEOTIDE SEQUENCE [LARGE SCALE GENOMIC DNA]</scope>
    <source>
        <strain evidence="2">BT553</strain>
    </source>
</reference>
<organism evidence="1 2">
    <name type="scientific">Sphingomonas mollis</name>
    <dbReference type="NCBI Taxonomy" id="2795726"/>
    <lineage>
        <taxon>Bacteria</taxon>
        <taxon>Pseudomonadati</taxon>
        <taxon>Pseudomonadota</taxon>
        <taxon>Alphaproteobacteria</taxon>
        <taxon>Sphingomonadales</taxon>
        <taxon>Sphingomonadaceae</taxon>
        <taxon>Sphingomonas</taxon>
    </lineage>
</organism>
<comment type="caution">
    <text evidence="1">The sequence shown here is derived from an EMBL/GenBank/DDBJ whole genome shotgun (WGS) entry which is preliminary data.</text>
</comment>
<dbReference type="RefSeq" id="WP_199037470.1">
    <property type="nucleotide sequence ID" value="NZ_JAELXS010000005.1"/>
</dbReference>
<keyword evidence="2" id="KW-1185">Reference proteome</keyword>
<sequence>MMTTTIADIPACALLPMADRPFLRAARDIALLADGLLATRESPLLALSLPSDGWAGAYPIVMWDDRLQPCARRIRTACESPMMSPALDALCLAADAMHDRLIAWRWSEVAARGLCAITDGTGVALIGEAPTPGIDWLVRMPLLATIVVPFASDGVWSLLTAEVNPTVH</sequence>
<name>A0ABS0XQQ0_9SPHN</name>
<proteinExistence type="predicted"/>
<evidence type="ECO:0000313" key="1">
    <source>
        <dbReference type="EMBL" id="MBJ6122075.1"/>
    </source>
</evidence>